<feature type="region of interest" description="Disordered" evidence="1">
    <location>
        <begin position="34"/>
        <end position="58"/>
    </location>
</feature>
<dbReference type="Gene3D" id="1.25.10.10">
    <property type="entry name" value="Leucine-rich Repeat Variant"/>
    <property type="match status" value="1"/>
</dbReference>
<dbReference type="PANTHER" id="PTHR33115:SF50">
    <property type="entry name" value="ARM REPEAT SUPERFAMILY PROTEIN"/>
    <property type="match status" value="1"/>
</dbReference>
<reference evidence="2 3" key="1">
    <citation type="journal article" date="2020" name="Mol. Plant">
        <title>The Chromosome-Based Rubber Tree Genome Provides New Insights into Spurge Genome Evolution and Rubber Biosynthesis.</title>
        <authorList>
            <person name="Liu J."/>
            <person name="Shi C."/>
            <person name="Shi C.C."/>
            <person name="Li W."/>
            <person name="Zhang Q.J."/>
            <person name="Zhang Y."/>
            <person name="Li K."/>
            <person name="Lu H.F."/>
            <person name="Shi C."/>
            <person name="Zhu S.T."/>
            <person name="Xiao Z.Y."/>
            <person name="Nan H."/>
            <person name="Yue Y."/>
            <person name="Zhu X.G."/>
            <person name="Wu Y."/>
            <person name="Hong X.N."/>
            <person name="Fan G.Y."/>
            <person name="Tong Y."/>
            <person name="Zhang D."/>
            <person name="Mao C.L."/>
            <person name="Liu Y.L."/>
            <person name="Hao S.J."/>
            <person name="Liu W.Q."/>
            <person name="Lv M.Q."/>
            <person name="Zhang H.B."/>
            <person name="Liu Y."/>
            <person name="Hu-Tang G.R."/>
            <person name="Wang J.P."/>
            <person name="Wang J.H."/>
            <person name="Sun Y.H."/>
            <person name="Ni S.B."/>
            <person name="Chen W.B."/>
            <person name="Zhang X.C."/>
            <person name="Jiao Y.N."/>
            <person name="Eichler E.E."/>
            <person name="Li G.H."/>
            <person name="Liu X."/>
            <person name="Gao L.Z."/>
        </authorList>
    </citation>
    <scope>NUCLEOTIDE SEQUENCE [LARGE SCALE GENOMIC DNA]</scope>
    <source>
        <strain evidence="3">cv. GT1</strain>
        <tissue evidence="2">Leaf</tissue>
    </source>
</reference>
<dbReference type="EMBL" id="JAAGAX010000006">
    <property type="protein sequence ID" value="KAF2311059.1"/>
    <property type="molecule type" value="Genomic_DNA"/>
</dbReference>
<organism evidence="2 3">
    <name type="scientific">Hevea brasiliensis</name>
    <name type="common">Para rubber tree</name>
    <name type="synonym">Siphonia brasiliensis</name>
    <dbReference type="NCBI Taxonomy" id="3981"/>
    <lineage>
        <taxon>Eukaryota</taxon>
        <taxon>Viridiplantae</taxon>
        <taxon>Streptophyta</taxon>
        <taxon>Embryophyta</taxon>
        <taxon>Tracheophyta</taxon>
        <taxon>Spermatophyta</taxon>
        <taxon>Magnoliopsida</taxon>
        <taxon>eudicotyledons</taxon>
        <taxon>Gunneridae</taxon>
        <taxon>Pentapetalae</taxon>
        <taxon>rosids</taxon>
        <taxon>fabids</taxon>
        <taxon>Malpighiales</taxon>
        <taxon>Euphorbiaceae</taxon>
        <taxon>Crotonoideae</taxon>
        <taxon>Micrandreae</taxon>
        <taxon>Hevea</taxon>
    </lineage>
</organism>
<protein>
    <submittedName>
        <fullName evidence="2">Uncharacterized protein</fullName>
    </submittedName>
</protein>
<evidence type="ECO:0000256" key="1">
    <source>
        <dbReference type="SAM" id="MobiDB-lite"/>
    </source>
</evidence>
<dbReference type="Proteomes" id="UP000467840">
    <property type="component" value="Chromosome 14"/>
</dbReference>
<evidence type="ECO:0000313" key="3">
    <source>
        <dbReference type="Proteomes" id="UP000467840"/>
    </source>
</evidence>
<name>A0A6A6MGD3_HEVBR</name>
<dbReference type="AlphaFoldDB" id="A0A6A6MGD3"/>
<accession>A0A6A6MGD3</accession>
<feature type="compositionally biased region" description="Low complexity" evidence="1">
    <location>
        <begin position="46"/>
        <end position="57"/>
    </location>
</feature>
<keyword evidence="3" id="KW-1185">Reference proteome</keyword>
<sequence length="431" mass="48103">MDTGKSAVNDGSICLPVVELRRLSETYGSGGTIFEPRSSIEKRDSAANSASTTPTTPVRAPEKKLTLFALRLAVFEKAATGLGTLGSHELEWQHQATWSIAGAGITSFRALRSSSHFIIEAVKSIFRRITQVRKQSQHRRNVTQSSDTTNSTNWIAKGRQLGHGQAQMSLFYRMLNGFSLKKYYQRDTDKRNRQAALTIFYALALAEALLFLMEKAYWEWKVIYCKLLEEVNKECELGPSGMISIKRFFYDAYSRCVNGSIFDGLKMDLVAFAMDLLASNSPDEQLIGVQILCQFAKSERFSDDTLQKIGTNISVIERLVEMLNWKDPQEEVIRRSAAEILSELAGKKQNSLRVAGIPGSMESISSLLQTNRSSSAAADEIGEKTIITDHVHYGFWTFNHLGLLILKKLAHDHDNCGKIGNTRASSQKLSI</sequence>
<dbReference type="SUPFAM" id="SSF48371">
    <property type="entry name" value="ARM repeat"/>
    <property type="match status" value="1"/>
</dbReference>
<dbReference type="PANTHER" id="PTHR33115">
    <property type="entry name" value="ARM REPEAT SUPERFAMILY PROTEIN"/>
    <property type="match status" value="1"/>
</dbReference>
<comment type="caution">
    <text evidence="2">The sequence shown here is derived from an EMBL/GenBank/DDBJ whole genome shotgun (WGS) entry which is preliminary data.</text>
</comment>
<gene>
    <name evidence="2" type="ORF">GH714_019323</name>
</gene>
<dbReference type="InterPro" id="IPR016024">
    <property type="entry name" value="ARM-type_fold"/>
</dbReference>
<dbReference type="InterPro" id="IPR011989">
    <property type="entry name" value="ARM-like"/>
</dbReference>
<evidence type="ECO:0000313" key="2">
    <source>
        <dbReference type="EMBL" id="KAF2311059.1"/>
    </source>
</evidence>
<proteinExistence type="predicted"/>